<protein>
    <recommendedName>
        <fullName evidence="2">DUF1540 domain-containing protein</fullName>
    </recommendedName>
</protein>
<dbReference type="AlphaFoldDB" id="A0A1M4S4V7"/>
<dbReference type="Pfam" id="PF07561">
    <property type="entry name" value="DUF1540"/>
    <property type="match status" value="1"/>
</dbReference>
<dbReference type="Proteomes" id="UP000184114">
    <property type="component" value="Unassembled WGS sequence"/>
</dbReference>
<feature type="domain" description="DUF1540" evidence="2">
    <location>
        <begin position="10"/>
        <end position="49"/>
    </location>
</feature>
<evidence type="ECO:0000313" key="4">
    <source>
        <dbReference type="Proteomes" id="UP000184114"/>
    </source>
</evidence>
<evidence type="ECO:0000313" key="3">
    <source>
        <dbReference type="EMBL" id="SHE27246.1"/>
    </source>
</evidence>
<reference evidence="4" key="1">
    <citation type="submission" date="2016-11" db="EMBL/GenBank/DDBJ databases">
        <authorList>
            <person name="Varghese N."/>
            <person name="Submissions S."/>
        </authorList>
    </citation>
    <scope>NUCLEOTIDE SEQUENCE [LARGE SCALE GENOMIC DNA]</scope>
    <source>
        <strain evidence="4">DSM 18095</strain>
    </source>
</reference>
<gene>
    <name evidence="3" type="ORF">SAMN02745784_00021</name>
</gene>
<name>A0A1M4S4V7_9FIRM</name>
<dbReference type="InterPro" id="IPR011437">
    <property type="entry name" value="DUF1540"/>
</dbReference>
<keyword evidence="4" id="KW-1185">Reference proteome</keyword>
<evidence type="ECO:0000259" key="2">
    <source>
        <dbReference type="Pfam" id="PF07561"/>
    </source>
</evidence>
<feature type="region of interest" description="Disordered" evidence="1">
    <location>
        <begin position="36"/>
        <end position="55"/>
    </location>
</feature>
<dbReference type="RefSeq" id="WP_072971376.1">
    <property type="nucleotide sequence ID" value="NZ_FQTY01000001.1"/>
</dbReference>
<proteinExistence type="predicted"/>
<dbReference type="EMBL" id="FQTY01000001">
    <property type="protein sequence ID" value="SHE27246.1"/>
    <property type="molecule type" value="Genomic_DNA"/>
</dbReference>
<dbReference type="STRING" id="1123404.SAMN02745784_00021"/>
<sequence>MHDENITQGVKCVVNTCHYYKNGDLCTAGKIEIQPRNASSSEETDCGTFKPNSMR</sequence>
<organism evidence="3 4">
    <name type="scientific">Tissierella praeacuta DSM 18095</name>
    <dbReference type="NCBI Taxonomy" id="1123404"/>
    <lineage>
        <taxon>Bacteria</taxon>
        <taxon>Bacillati</taxon>
        <taxon>Bacillota</taxon>
        <taxon>Tissierellia</taxon>
        <taxon>Tissierellales</taxon>
        <taxon>Tissierellaceae</taxon>
        <taxon>Tissierella</taxon>
    </lineage>
</organism>
<accession>A0A1M4S4V7</accession>
<dbReference type="GeneID" id="90994714"/>
<evidence type="ECO:0000256" key="1">
    <source>
        <dbReference type="SAM" id="MobiDB-lite"/>
    </source>
</evidence>